<sequence>MWLTSRREDRQPPEAAPGIGWWSRARHDAGNGAGGEAMKPTVRGSTLSAVLRSAVLGPQLRSRADIAQDTGLTKPTVSKLVEQLMAAGVLADGEAVSRGTGRPSTPLVLPPQGVVGIGVEIASDHLGVRAVDLRGATVDERRSLVPTLEEEPGATVDRTVALLLDVLSGVSGRAVSGVCVSVPGRLSVDRTTVLSAPNLSWTDVPLLSLLAGHPSLARHPALHAAPVTPLSVHNDSQLAAEFELSHRGDASFMYVFGETGIGGAIVIDGELYVGTNGWAGEIGHVAVEVGGARCRCGRRGCLEAHASYDALRSRADLGPDVPIHEVVDTLARRLGDRRAVIEMIGVPLGYALANTLNVLDLSTVVLGGYFAPIAGELEPVLHQVFRERALAEEHGQVRVGRAVDDAHPALSGATRTALDPVLNHTPEWIAAMAHDAGATLRP</sequence>
<comment type="similarity">
    <text evidence="1">Belongs to the ROK (NagC/XylR) family.</text>
</comment>
<dbReference type="InterPro" id="IPR036390">
    <property type="entry name" value="WH_DNA-bd_sf"/>
</dbReference>
<reference evidence="3 4" key="1">
    <citation type="submission" date="2019-10" db="EMBL/GenBank/DDBJ databases">
        <title>Genomic analysis of Raineyella sp. CBA3103.</title>
        <authorList>
            <person name="Roh S.W."/>
        </authorList>
    </citation>
    <scope>NUCLEOTIDE SEQUENCE [LARGE SCALE GENOMIC DNA]</scope>
    <source>
        <strain evidence="3 4">CBA3103</strain>
    </source>
</reference>
<dbReference type="Pfam" id="PF00480">
    <property type="entry name" value="ROK"/>
    <property type="match status" value="1"/>
</dbReference>
<evidence type="ECO:0000313" key="3">
    <source>
        <dbReference type="EMBL" id="QGF23279.1"/>
    </source>
</evidence>
<feature type="region of interest" description="Disordered" evidence="2">
    <location>
        <begin position="1"/>
        <end position="39"/>
    </location>
</feature>
<dbReference type="InterPro" id="IPR043129">
    <property type="entry name" value="ATPase_NBD"/>
</dbReference>
<keyword evidence="4" id="KW-1185">Reference proteome</keyword>
<dbReference type="PANTHER" id="PTHR18964">
    <property type="entry name" value="ROK (REPRESSOR, ORF, KINASE) FAMILY"/>
    <property type="match status" value="1"/>
</dbReference>
<dbReference type="EMBL" id="CP045725">
    <property type="protein sequence ID" value="QGF23279.1"/>
    <property type="molecule type" value="Genomic_DNA"/>
</dbReference>
<evidence type="ECO:0000313" key="4">
    <source>
        <dbReference type="Proteomes" id="UP000386847"/>
    </source>
</evidence>
<dbReference type="Proteomes" id="UP000386847">
    <property type="component" value="Chromosome"/>
</dbReference>
<dbReference type="Gene3D" id="1.10.10.10">
    <property type="entry name" value="Winged helix-like DNA-binding domain superfamily/Winged helix DNA-binding domain"/>
    <property type="match status" value="1"/>
</dbReference>
<dbReference type="SUPFAM" id="SSF46785">
    <property type="entry name" value="Winged helix' DNA-binding domain"/>
    <property type="match status" value="1"/>
</dbReference>
<protein>
    <submittedName>
        <fullName evidence="3">ROK family protein</fullName>
    </submittedName>
</protein>
<dbReference type="KEGG" id="rain:Rai3103_05935"/>
<dbReference type="SUPFAM" id="SSF53067">
    <property type="entry name" value="Actin-like ATPase domain"/>
    <property type="match status" value="2"/>
</dbReference>
<dbReference type="AlphaFoldDB" id="A0A5Q2F8W3"/>
<name>A0A5Q2F8W3_9ACTN</name>
<dbReference type="Gene3D" id="3.30.420.40">
    <property type="match status" value="2"/>
</dbReference>
<feature type="compositionally biased region" description="Basic and acidic residues" evidence="2">
    <location>
        <begin position="1"/>
        <end position="12"/>
    </location>
</feature>
<evidence type="ECO:0000256" key="2">
    <source>
        <dbReference type="SAM" id="MobiDB-lite"/>
    </source>
</evidence>
<organism evidence="3 4">
    <name type="scientific">Raineyella fluvialis</name>
    <dbReference type="NCBI Taxonomy" id="2662261"/>
    <lineage>
        <taxon>Bacteria</taxon>
        <taxon>Bacillati</taxon>
        <taxon>Actinomycetota</taxon>
        <taxon>Actinomycetes</taxon>
        <taxon>Propionibacteriales</taxon>
        <taxon>Propionibacteriaceae</taxon>
        <taxon>Raineyella</taxon>
    </lineage>
</organism>
<proteinExistence type="inferred from homology"/>
<accession>A0A5Q2F8W3</accession>
<dbReference type="InterPro" id="IPR036388">
    <property type="entry name" value="WH-like_DNA-bd_sf"/>
</dbReference>
<dbReference type="PANTHER" id="PTHR18964:SF149">
    <property type="entry name" value="BIFUNCTIONAL UDP-N-ACETYLGLUCOSAMINE 2-EPIMERASE_N-ACETYLMANNOSAMINE KINASE"/>
    <property type="match status" value="1"/>
</dbReference>
<gene>
    <name evidence="3" type="ORF">Rai3103_05935</name>
</gene>
<dbReference type="InterPro" id="IPR000600">
    <property type="entry name" value="ROK"/>
</dbReference>
<evidence type="ECO:0000256" key="1">
    <source>
        <dbReference type="ARBA" id="ARBA00006479"/>
    </source>
</evidence>